<organism evidence="2 3">
    <name type="scientific">Actinacidiphila alni</name>
    <dbReference type="NCBI Taxonomy" id="380248"/>
    <lineage>
        <taxon>Bacteria</taxon>
        <taxon>Bacillati</taxon>
        <taxon>Actinomycetota</taxon>
        <taxon>Actinomycetes</taxon>
        <taxon>Kitasatosporales</taxon>
        <taxon>Streptomycetaceae</taxon>
        <taxon>Actinacidiphila</taxon>
    </lineage>
</organism>
<dbReference type="SUPFAM" id="SSF51735">
    <property type="entry name" value="NAD(P)-binding Rossmann-fold domains"/>
    <property type="match status" value="1"/>
</dbReference>
<gene>
    <name evidence="2" type="ORF">SAMN05216251_10272</name>
</gene>
<dbReference type="GO" id="GO:0005737">
    <property type="term" value="C:cytoplasm"/>
    <property type="evidence" value="ECO:0007669"/>
    <property type="project" value="TreeGrafter"/>
</dbReference>
<dbReference type="Gene3D" id="3.40.50.720">
    <property type="entry name" value="NAD(P)-binding Rossmann-like Domain"/>
    <property type="match status" value="1"/>
</dbReference>
<feature type="domain" description="NAD-dependent epimerase/dehydratase" evidence="1">
    <location>
        <begin position="3"/>
        <end position="216"/>
    </location>
</feature>
<dbReference type="InterPro" id="IPR036291">
    <property type="entry name" value="NAD(P)-bd_dom_sf"/>
</dbReference>
<proteinExistence type="predicted"/>
<dbReference type="RefSeq" id="WP_093711809.1">
    <property type="nucleotide sequence ID" value="NZ_FONG01000002.1"/>
</dbReference>
<sequence>MRVFVTGATGWIGSATVDHLLAAGHEVTGLARSDASAAALTAKGAGVRRGDLDDLAGLRAGAAGADAVVHLANKHDFADPAATNKAERGAVEAIGEELAGSGRPFVVAAGLAFLTPGELATEQDRSPFHGPDTMRGGSENLALEYAGRGVGTVITRFAPTTHGAGDTGFMAGLVATARAKGVSGYIGDGAHRWAAVHREDAGRLVRLALDKGVPGGTVLHAAAESGIPTRAIAEAIGAGLGLPVVSVPADEAPAHFGWLHRFFATDMAAASDATRALTGWTPQGPTLTEDLASGAYYR</sequence>
<reference evidence="2 3" key="1">
    <citation type="submission" date="2016-10" db="EMBL/GenBank/DDBJ databases">
        <authorList>
            <person name="de Groot N.N."/>
        </authorList>
    </citation>
    <scope>NUCLEOTIDE SEQUENCE [LARGE SCALE GENOMIC DNA]</scope>
    <source>
        <strain evidence="2 3">CGMCC 4.3510</strain>
    </source>
</reference>
<evidence type="ECO:0000313" key="3">
    <source>
        <dbReference type="Proteomes" id="UP000199323"/>
    </source>
</evidence>
<dbReference type="PANTHER" id="PTHR48079:SF6">
    <property type="entry name" value="NAD(P)-BINDING DOMAIN-CONTAINING PROTEIN-RELATED"/>
    <property type="match status" value="1"/>
</dbReference>
<keyword evidence="3" id="KW-1185">Reference proteome</keyword>
<dbReference type="InterPro" id="IPR051783">
    <property type="entry name" value="NAD(P)-dependent_oxidoreduct"/>
</dbReference>
<name>A0A1I1YKS6_9ACTN</name>
<dbReference type="PANTHER" id="PTHR48079">
    <property type="entry name" value="PROTEIN YEEZ"/>
    <property type="match status" value="1"/>
</dbReference>
<accession>A0A1I1YKS6</accession>
<dbReference type="GO" id="GO:0004029">
    <property type="term" value="F:aldehyde dehydrogenase (NAD+) activity"/>
    <property type="evidence" value="ECO:0007669"/>
    <property type="project" value="TreeGrafter"/>
</dbReference>
<evidence type="ECO:0000313" key="2">
    <source>
        <dbReference type="EMBL" id="SFE20117.1"/>
    </source>
</evidence>
<dbReference type="AlphaFoldDB" id="A0A1I1YKS6"/>
<dbReference type="Pfam" id="PF01370">
    <property type="entry name" value="Epimerase"/>
    <property type="match status" value="1"/>
</dbReference>
<dbReference type="Proteomes" id="UP000199323">
    <property type="component" value="Unassembled WGS sequence"/>
</dbReference>
<dbReference type="OrthoDB" id="9787292at2"/>
<protein>
    <submittedName>
        <fullName evidence="2">Nucleoside-diphosphate-sugar epimerase</fullName>
    </submittedName>
</protein>
<dbReference type="EMBL" id="FONG01000002">
    <property type="protein sequence ID" value="SFE20117.1"/>
    <property type="molecule type" value="Genomic_DNA"/>
</dbReference>
<dbReference type="CDD" id="cd05262">
    <property type="entry name" value="SDR_a7"/>
    <property type="match status" value="1"/>
</dbReference>
<dbReference type="STRING" id="380248.SAMN05216251_10272"/>
<evidence type="ECO:0000259" key="1">
    <source>
        <dbReference type="Pfam" id="PF01370"/>
    </source>
</evidence>
<dbReference type="InterPro" id="IPR001509">
    <property type="entry name" value="Epimerase_deHydtase"/>
</dbReference>